<evidence type="ECO:0000256" key="1">
    <source>
        <dbReference type="ARBA" id="ARBA00004123"/>
    </source>
</evidence>
<evidence type="ECO:0000259" key="7">
    <source>
        <dbReference type="SMART" id="SM00382"/>
    </source>
</evidence>
<gene>
    <name evidence="8" type="ORF">EGYM00392_LOCUS17431</name>
    <name evidence="9" type="ORF">EGYM00392_LOCUS17432</name>
</gene>
<organism evidence="8">
    <name type="scientific">Eutreptiella gymnastica</name>
    <dbReference type="NCBI Taxonomy" id="73025"/>
    <lineage>
        <taxon>Eukaryota</taxon>
        <taxon>Discoba</taxon>
        <taxon>Euglenozoa</taxon>
        <taxon>Euglenida</taxon>
        <taxon>Spirocuta</taxon>
        <taxon>Euglenophyceae</taxon>
        <taxon>Eutreptiales</taxon>
        <taxon>Eutreptiaceae</taxon>
        <taxon>Eutreptiella</taxon>
    </lineage>
</organism>
<dbReference type="CDD" id="cd18140">
    <property type="entry name" value="HLD_clamp_RFC"/>
    <property type="match status" value="1"/>
</dbReference>
<dbReference type="SUPFAM" id="SSF48019">
    <property type="entry name" value="post-AAA+ oligomerization domain-like"/>
    <property type="match status" value="1"/>
</dbReference>
<dbReference type="GO" id="GO:0005634">
    <property type="term" value="C:nucleus"/>
    <property type="evidence" value="ECO:0007669"/>
    <property type="project" value="UniProtKB-SubCell"/>
</dbReference>
<comment type="similarity">
    <text evidence="2">Belongs to the activator 1 small subunits family.</text>
</comment>
<dbReference type="CDD" id="cd00009">
    <property type="entry name" value="AAA"/>
    <property type="match status" value="1"/>
</dbReference>
<dbReference type="NCBIfam" id="NF001679">
    <property type="entry name" value="PRK00440.1"/>
    <property type="match status" value="1"/>
</dbReference>
<dbReference type="Pfam" id="PF08542">
    <property type="entry name" value="Rep_fac_C"/>
    <property type="match status" value="1"/>
</dbReference>
<dbReference type="EMBL" id="HBGA01047578">
    <property type="protein sequence ID" value="CAD9006341.1"/>
    <property type="molecule type" value="Transcribed_RNA"/>
</dbReference>
<evidence type="ECO:0000256" key="2">
    <source>
        <dbReference type="ARBA" id="ARBA00005378"/>
    </source>
</evidence>
<evidence type="ECO:0000256" key="4">
    <source>
        <dbReference type="ARBA" id="ARBA00022741"/>
    </source>
</evidence>
<dbReference type="AlphaFoldDB" id="A0A6U7XZ77"/>
<dbReference type="GO" id="GO:0006281">
    <property type="term" value="P:DNA repair"/>
    <property type="evidence" value="ECO:0007669"/>
    <property type="project" value="TreeGrafter"/>
</dbReference>
<dbReference type="InterPro" id="IPR008921">
    <property type="entry name" value="DNA_pol3_clamp-load_cplx_C"/>
</dbReference>
<dbReference type="InterPro" id="IPR003593">
    <property type="entry name" value="AAA+_ATPase"/>
</dbReference>
<sequence>MGHNREGLPWVEKYRPSDLDEILAHEEIISTIRTLITKSKLPHLLFYGPPGTGKTTTVLACARMLYGPNFHNYVMELNASDDRGIDIVRNQIKDFASTKQIFSAVPFKLIILDEADQMTTEAQAALRRVIEKFTRNVRFCIICNQVNKISSAVQSRCTRFRFGPLKKAQVMQRLQYIVQQEEIEYTEEGLNAVHKLSGGDMRKCLNIMQATSNSFKCIKEDEVYNCTGQPSPKDVRSIVECMVGNNLGDALRQVLAIKNEKGLYISDILAELCPYVQRMAFSDEVKIFLLEKLSEIEYHLAFSTSEKLQISAMVGVFQIAKQATADDVPISQLTRGGV</sequence>
<dbReference type="GO" id="GO:0005524">
    <property type="term" value="F:ATP binding"/>
    <property type="evidence" value="ECO:0007669"/>
    <property type="project" value="UniProtKB-KW"/>
</dbReference>
<dbReference type="SUPFAM" id="SSF52540">
    <property type="entry name" value="P-loop containing nucleoside triphosphate hydrolases"/>
    <property type="match status" value="1"/>
</dbReference>
<dbReference type="Pfam" id="PF00004">
    <property type="entry name" value="AAA"/>
    <property type="match status" value="1"/>
</dbReference>
<dbReference type="SMART" id="SM00382">
    <property type="entry name" value="AAA"/>
    <property type="match status" value="1"/>
</dbReference>
<dbReference type="GO" id="GO:0016887">
    <property type="term" value="F:ATP hydrolysis activity"/>
    <property type="evidence" value="ECO:0007669"/>
    <property type="project" value="InterPro"/>
</dbReference>
<dbReference type="Gene3D" id="1.20.272.10">
    <property type="match status" value="1"/>
</dbReference>
<dbReference type="InterPro" id="IPR027417">
    <property type="entry name" value="P-loop_NTPase"/>
</dbReference>
<dbReference type="InterPro" id="IPR013748">
    <property type="entry name" value="Rep_factorC_C"/>
</dbReference>
<proteinExistence type="inferred from homology"/>
<dbReference type="FunFam" id="1.10.8.60:FF:000012">
    <property type="entry name" value="Replication factor C subunit 4"/>
    <property type="match status" value="1"/>
</dbReference>
<dbReference type="InterPro" id="IPR003959">
    <property type="entry name" value="ATPase_AAA_core"/>
</dbReference>
<dbReference type="InterPro" id="IPR050238">
    <property type="entry name" value="DNA_Rep/Repair_Clamp_Loader"/>
</dbReference>
<dbReference type="FunFam" id="1.20.272.10:FF:000004">
    <property type="entry name" value="Replication factor C subunit 5"/>
    <property type="match status" value="1"/>
</dbReference>
<dbReference type="PANTHER" id="PTHR11669:SF9">
    <property type="entry name" value="REPLICATION FACTOR C SUBUNIT 5"/>
    <property type="match status" value="1"/>
</dbReference>
<evidence type="ECO:0000256" key="3">
    <source>
        <dbReference type="ARBA" id="ARBA00022705"/>
    </source>
</evidence>
<dbReference type="Gene3D" id="1.10.8.60">
    <property type="match status" value="1"/>
</dbReference>
<evidence type="ECO:0000256" key="5">
    <source>
        <dbReference type="ARBA" id="ARBA00022840"/>
    </source>
</evidence>
<comment type="subcellular location">
    <subcellularLocation>
        <location evidence="1">Nucleus</location>
    </subcellularLocation>
</comment>
<dbReference type="Gene3D" id="3.40.50.300">
    <property type="entry name" value="P-loop containing nucleotide triphosphate hydrolases"/>
    <property type="match status" value="1"/>
</dbReference>
<dbReference type="GO" id="GO:0003677">
    <property type="term" value="F:DNA binding"/>
    <property type="evidence" value="ECO:0007669"/>
    <property type="project" value="InterPro"/>
</dbReference>
<reference evidence="8" key="1">
    <citation type="submission" date="2021-01" db="EMBL/GenBank/DDBJ databases">
        <authorList>
            <person name="Corre E."/>
            <person name="Pelletier E."/>
            <person name="Niang G."/>
            <person name="Scheremetjew M."/>
            <person name="Finn R."/>
            <person name="Kale V."/>
            <person name="Holt S."/>
            <person name="Cochrane G."/>
            <person name="Meng A."/>
            <person name="Brown T."/>
            <person name="Cohen L."/>
        </authorList>
    </citation>
    <scope>NUCLEOTIDE SEQUENCE</scope>
    <source>
        <strain evidence="8">NIES-381</strain>
    </source>
</reference>
<protein>
    <recommendedName>
        <fullName evidence="7">AAA+ ATPase domain-containing protein</fullName>
    </recommendedName>
</protein>
<keyword evidence="5" id="KW-0067">ATP-binding</keyword>
<keyword evidence="6" id="KW-0539">Nucleus</keyword>
<evidence type="ECO:0000256" key="6">
    <source>
        <dbReference type="ARBA" id="ARBA00023242"/>
    </source>
</evidence>
<dbReference type="InterPro" id="IPR047854">
    <property type="entry name" value="RFC_lid"/>
</dbReference>
<keyword evidence="3" id="KW-0235">DNA replication</keyword>
<dbReference type="EMBL" id="HBGA01047579">
    <property type="protein sequence ID" value="CAD9006342.1"/>
    <property type="molecule type" value="Transcribed_RNA"/>
</dbReference>
<name>A0A6U7XZ77_9EUGL</name>
<dbReference type="GO" id="GO:0006261">
    <property type="term" value="P:DNA-templated DNA replication"/>
    <property type="evidence" value="ECO:0007669"/>
    <property type="project" value="TreeGrafter"/>
</dbReference>
<dbReference type="FunFam" id="3.40.50.300:FF:000129">
    <property type="entry name" value="Replication factor C subunit 5"/>
    <property type="match status" value="1"/>
</dbReference>
<accession>A0A6U7XZ77</accession>
<keyword evidence="4" id="KW-0547">Nucleotide-binding</keyword>
<dbReference type="GO" id="GO:0003689">
    <property type="term" value="F:DNA clamp loader activity"/>
    <property type="evidence" value="ECO:0007669"/>
    <property type="project" value="TreeGrafter"/>
</dbReference>
<evidence type="ECO:0000313" key="8">
    <source>
        <dbReference type="EMBL" id="CAD9006341.1"/>
    </source>
</evidence>
<dbReference type="GO" id="GO:0005663">
    <property type="term" value="C:DNA replication factor C complex"/>
    <property type="evidence" value="ECO:0007669"/>
    <property type="project" value="TreeGrafter"/>
</dbReference>
<feature type="domain" description="AAA+ ATPase" evidence="7">
    <location>
        <begin position="40"/>
        <end position="168"/>
    </location>
</feature>
<evidence type="ECO:0000313" key="9">
    <source>
        <dbReference type="EMBL" id="CAD9006342.1"/>
    </source>
</evidence>
<dbReference type="PANTHER" id="PTHR11669">
    <property type="entry name" value="REPLICATION FACTOR C / DNA POLYMERASE III GAMMA-TAU SUBUNIT"/>
    <property type="match status" value="1"/>
</dbReference>